<feature type="transmembrane region" description="Helical" evidence="1">
    <location>
        <begin position="44"/>
        <end position="62"/>
    </location>
</feature>
<keyword evidence="1" id="KW-0812">Transmembrane</keyword>
<organism evidence="2 3">
    <name type="scientific">Paractinoplanes hotanensis</name>
    <dbReference type="NCBI Taxonomy" id="2906497"/>
    <lineage>
        <taxon>Bacteria</taxon>
        <taxon>Bacillati</taxon>
        <taxon>Actinomycetota</taxon>
        <taxon>Actinomycetes</taxon>
        <taxon>Micromonosporales</taxon>
        <taxon>Micromonosporaceae</taxon>
        <taxon>Paractinoplanes</taxon>
    </lineage>
</organism>
<accession>A0ABT0XVC1</accession>
<dbReference type="RefSeq" id="WP_251797597.1">
    <property type="nucleotide sequence ID" value="NZ_JAMQOL010000010.1"/>
</dbReference>
<feature type="transmembrane region" description="Helical" evidence="1">
    <location>
        <begin position="74"/>
        <end position="94"/>
    </location>
</feature>
<protein>
    <recommendedName>
        <fullName evidence="4">PH domain-containing protein</fullName>
    </recommendedName>
</protein>
<sequence>MSVLRRAAAAEAATWRNLALWVSRRPVERHGGEPFGYLGVVKPILGVFLGLSVVEIPVLDLIVKHVIPWGPARLIMLAISVWGLLWMIGFLGGLTRNPHLVVAEGLRIRMGPGIDITVPWADVASISKRYRSLPSSKAVQHEDGALHIVVGSQTSIDVRLRRPLTFELPRGRSDPVDEVRLYADDSDGLVRSARAHLEAYAE</sequence>
<gene>
    <name evidence="2" type="ORF">LXN57_09245</name>
</gene>
<evidence type="ECO:0000313" key="2">
    <source>
        <dbReference type="EMBL" id="MCM4077751.1"/>
    </source>
</evidence>
<dbReference type="Proteomes" id="UP001523216">
    <property type="component" value="Unassembled WGS sequence"/>
</dbReference>
<comment type="caution">
    <text evidence="2">The sequence shown here is derived from an EMBL/GenBank/DDBJ whole genome shotgun (WGS) entry which is preliminary data.</text>
</comment>
<keyword evidence="1" id="KW-0472">Membrane</keyword>
<evidence type="ECO:0000256" key="1">
    <source>
        <dbReference type="SAM" id="Phobius"/>
    </source>
</evidence>
<name>A0ABT0XVC1_9ACTN</name>
<proteinExistence type="predicted"/>
<evidence type="ECO:0000313" key="3">
    <source>
        <dbReference type="Proteomes" id="UP001523216"/>
    </source>
</evidence>
<reference evidence="2 3" key="1">
    <citation type="submission" date="2022-06" db="EMBL/GenBank/DDBJ databases">
        <title>Actinoplanes abujensis sp. nov., isolated from Nigerian arid soil.</title>
        <authorList>
            <person name="Ding P."/>
        </authorList>
    </citation>
    <scope>NUCLEOTIDE SEQUENCE [LARGE SCALE GENOMIC DNA]</scope>
    <source>
        <strain evidence="3">TRM88002</strain>
    </source>
</reference>
<dbReference type="EMBL" id="JAMQOL010000010">
    <property type="protein sequence ID" value="MCM4077751.1"/>
    <property type="molecule type" value="Genomic_DNA"/>
</dbReference>
<keyword evidence="1" id="KW-1133">Transmembrane helix</keyword>
<keyword evidence="3" id="KW-1185">Reference proteome</keyword>
<evidence type="ECO:0008006" key="4">
    <source>
        <dbReference type="Google" id="ProtNLM"/>
    </source>
</evidence>